<gene>
    <name evidence="4" type="ORF">MNBD_GAMMA19-874</name>
</gene>
<dbReference type="NCBIfam" id="NF003627">
    <property type="entry name" value="PRK05265.1-5"/>
    <property type="match status" value="1"/>
</dbReference>
<dbReference type="NCBIfam" id="NF003625">
    <property type="entry name" value="PRK05265.1-3"/>
    <property type="match status" value="1"/>
</dbReference>
<dbReference type="InterPro" id="IPR036130">
    <property type="entry name" value="Pyridoxine-5'_phos_synth"/>
</dbReference>
<evidence type="ECO:0000256" key="3">
    <source>
        <dbReference type="ARBA" id="ARBA00023096"/>
    </source>
</evidence>
<dbReference type="PANTHER" id="PTHR30456:SF0">
    <property type="entry name" value="PYRIDOXINE 5'-PHOSPHATE SYNTHASE"/>
    <property type="match status" value="1"/>
</dbReference>
<dbReference type="CDD" id="cd00003">
    <property type="entry name" value="PNPsynthase"/>
    <property type="match status" value="1"/>
</dbReference>
<dbReference type="SUPFAM" id="SSF63892">
    <property type="entry name" value="Pyridoxine 5'-phosphate synthase"/>
    <property type="match status" value="1"/>
</dbReference>
<keyword evidence="3" id="KW-0664">Pyridoxine biosynthesis</keyword>
<dbReference type="NCBIfam" id="NF003623">
    <property type="entry name" value="PRK05265.1-1"/>
    <property type="match status" value="1"/>
</dbReference>
<keyword evidence="1" id="KW-0963">Cytoplasm</keyword>
<dbReference type="InterPro" id="IPR004569">
    <property type="entry name" value="PyrdxlP_synth_PdxJ"/>
</dbReference>
<proteinExistence type="inferred from homology"/>
<dbReference type="GO" id="GO:0008615">
    <property type="term" value="P:pyridoxine biosynthetic process"/>
    <property type="evidence" value="ECO:0007669"/>
    <property type="project" value="UniProtKB-KW"/>
</dbReference>
<keyword evidence="2 4" id="KW-0808">Transferase</keyword>
<dbReference type="AlphaFoldDB" id="A0A3B1AG35"/>
<dbReference type="Pfam" id="PF03740">
    <property type="entry name" value="PdxJ"/>
    <property type="match status" value="1"/>
</dbReference>
<accession>A0A3B1AG35</accession>
<dbReference type="FunFam" id="3.20.20.70:FF:000042">
    <property type="entry name" value="Pyridoxine 5'-phosphate synthase"/>
    <property type="match status" value="1"/>
</dbReference>
<evidence type="ECO:0000313" key="4">
    <source>
        <dbReference type="EMBL" id="VAW98833.1"/>
    </source>
</evidence>
<dbReference type="GO" id="GO:0033856">
    <property type="term" value="F:pyridoxine 5'-phosphate synthase activity"/>
    <property type="evidence" value="ECO:0007669"/>
    <property type="project" value="UniProtKB-EC"/>
</dbReference>
<sequence>MAQANINSNAMLLGVNIDHVATLRQARGTRYPDPIQAAIEAEQAGADAITLHLREDRRHIQDRDVEMLKDILQTRMNLEMAVTEEMLAIASRIQPADCCLVPERREELTTEGGLDVAGQRERMREACSRLAEVQVRVSLFIDADPLQIDAAAEVGAPVIEIHTGHFADAQTPAQRDIELARIVTAVEHGLGLGLQVNAGHGLHYHNVQAIAAIPGIRELNIGHAIIARAVFSGLQPAVREIKQLMREAQGA</sequence>
<dbReference type="GO" id="GO:0005829">
    <property type="term" value="C:cytosol"/>
    <property type="evidence" value="ECO:0007669"/>
    <property type="project" value="TreeGrafter"/>
</dbReference>
<dbReference type="InterPro" id="IPR013785">
    <property type="entry name" value="Aldolase_TIM"/>
</dbReference>
<evidence type="ECO:0000256" key="1">
    <source>
        <dbReference type="ARBA" id="ARBA00022490"/>
    </source>
</evidence>
<protein>
    <submittedName>
        <fullName evidence="4">Pyridoxine 5'-phosphate synthase</fullName>
        <ecNumber evidence="4">2.6.99.2</ecNumber>
    </submittedName>
</protein>
<evidence type="ECO:0000256" key="2">
    <source>
        <dbReference type="ARBA" id="ARBA00022679"/>
    </source>
</evidence>
<reference evidence="4" key="1">
    <citation type="submission" date="2018-06" db="EMBL/GenBank/DDBJ databases">
        <authorList>
            <person name="Zhirakovskaya E."/>
        </authorList>
    </citation>
    <scope>NUCLEOTIDE SEQUENCE</scope>
</reference>
<dbReference type="Gene3D" id="3.20.20.70">
    <property type="entry name" value="Aldolase class I"/>
    <property type="match status" value="1"/>
</dbReference>
<dbReference type="HAMAP" id="MF_00279">
    <property type="entry name" value="PdxJ"/>
    <property type="match status" value="1"/>
</dbReference>
<dbReference type="EMBL" id="UOFV01000153">
    <property type="protein sequence ID" value="VAW98833.1"/>
    <property type="molecule type" value="Genomic_DNA"/>
</dbReference>
<dbReference type="EC" id="2.6.99.2" evidence="4"/>
<organism evidence="4">
    <name type="scientific">hydrothermal vent metagenome</name>
    <dbReference type="NCBI Taxonomy" id="652676"/>
    <lineage>
        <taxon>unclassified sequences</taxon>
        <taxon>metagenomes</taxon>
        <taxon>ecological metagenomes</taxon>
    </lineage>
</organism>
<dbReference type="NCBIfam" id="TIGR00559">
    <property type="entry name" value="pdxJ"/>
    <property type="match status" value="1"/>
</dbReference>
<name>A0A3B1AG35_9ZZZZ</name>
<dbReference type="PANTHER" id="PTHR30456">
    <property type="entry name" value="PYRIDOXINE 5'-PHOSPHATE SYNTHASE"/>
    <property type="match status" value="1"/>
</dbReference>